<evidence type="ECO:0000313" key="3">
    <source>
        <dbReference type="EMBL" id="MBJ7544466.1"/>
    </source>
</evidence>
<dbReference type="AlphaFoldDB" id="A0A8I1KKQ6"/>
<dbReference type="Gene3D" id="1.10.10.10">
    <property type="entry name" value="Winged helix-like DNA-binding domain superfamily/Winged helix DNA-binding domain"/>
    <property type="match status" value="1"/>
</dbReference>
<sequence length="261" mass="28815">MSFSNWPEGRPNRGERSRGKCDEGRGCDHQEGRGWFARVRGRFGALPGSENSGEREFGRCRSHGGRFDDIAARRYIEGGDKVFGHGSKRGGSRHGGDWRDHPFGGRRGRHDRPLEQGDLRWLVLDLIGEQPRHGYEIIKAIEDAFNGAYTPSPGVIYPTLTLLEETGLIVSETQGAKKLYSLTDQGRAELAARVQEVTAVRGRLEEARARFGANPAPEMIRAMDNLRAAVQVRLSKGPLSPEAVQVITGALDRAASEIERS</sequence>
<name>A0A8I1KKQ6_9HYPH</name>
<dbReference type="PANTHER" id="PTHR43252:SF7">
    <property type="entry name" value="TRANSCRIPTIONAL REGULATOR YQJI"/>
    <property type="match status" value="1"/>
</dbReference>
<accession>A0A8I1KKQ6</accession>
<organism evidence="3 4">
    <name type="scientific">Rhodomicrobium udaipurense</name>
    <dbReference type="NCBI Taxonomy" id="1202716"/>
    <lineage>
        <taxon>Bacteria</taxon>
        <taxon>Pseudomonadati</taxon>
        <taxon>Pseudomonadota</taxon>
        <taxon>Alphaproteobacteria</taxon>
        <taxon>Hyphomicrobiales</taxon>
        <taxon>Hyphomicrobiaceae</taxon>
        <taxon>Rhodomicrobium</taxon>
    </lineage>
</organism>
<dbReference type="PANTHER" id="PTHR43252">
    <property type="entry name" value="TRANSCRIPTIONAL REGULATOR YQJI"/>
    <property type="match status" value="1"/>
</dbReference>
<protein>
    <submittedName>
        <fullName evidence="3">PadR family transcriptional regulator</fullName>
    </submittedName>
</protein>
<dbReference type="EMBL" id="JAEMUK010000079">
    <property type="protein sequence ID" value="MBJ7544466.1"/>
    <property type="molecule type" value="Genomic_DNA"/>
</dbReference>
<feature type="compositionally biased region" description="Basic and acidic residues" evidence="1">
    <location>
        <begin position="94"/>
        <end position="103"/>
    </location>
</feature>
<dbReference type="InterPro" id="IPR036388">
    <property type="entry name" value="WH-like_DNA-bd_sf"/>
</dbReference>
<feature type="region of interest" description="Disordered" evidence="1">
    <location>
        <begin position="82"/>
        <end position="111"/>
    </location>
</feature>
<dbReference type="InterPro" id="IPR005149">
    <property type="entry name" value="Tscrpt_reg_PadR_N"/>
</dbReference>
<proteinExistence type="predicted"/>
<evidence type="ECO:0000259" key="2">
    <source>
        <dbReference type="Pfam" id="PF03551"/>
    </source>
</evidence>
<gene>
    <name evidence="3" type="ORF">JDN41_13000</name>
</gene>
<keyword evidence="4" id="KW-1185">Reference proteome</keyword>
<evidence type="ECO:0000256" key="1">
    <source>
        <dbReference type="SAM" id="MobiDB-lite"/>
    </source>
</evidence>
<evidence type="ECO:0000313" key="4">
    <source>
        <dbReference type="Proteomes" id="UP000623250"/>
    </source>
</evidence>
<comment type="caution">
    <text evidence="3">The sequence shown here is derived from an EMBL/GenBank/DDBJ whole genome shotgun (WGS) entry which is preliminary data.</text>
</comment>
<dbReference type="InterPro" id="IPR036390">
    <property type="entry name" value="WH_DNA-bd_sf"/>
</dbReference>
<dbReference type="SUPFAM" id="SSF46785">
    <property type="entry name" value="Winged helix' DNA-binding domain"/>
    <property type="match status" value="1"/>
</dbReference>
<dbReference type="Proteomes" id="UP000623250">
    <property type="component" value="Unassembled WGS sequence"/>
</dbReference>
<reference evidence="3 4" key="1">
    <citation type="submission" date="2020-12" db="EMBL/GenBank/DDBJ databases">
        <title>Revised draft genomes of Rhodomicrobium vannielii ATCC 17100 and Rhodomicrobium udaipurense JA643.</title>
        <authorList>
            <person name="Conners E.M."/>
            <person name="Davenport E.J."/>
            <person name="Bose A."/>
        </authorList>
    </citation>
    <scope>NUCLEOTIDE SEQUENCE [LARGE SCALE GENOMIC DNA]</scope>
    <source>
        <strain evidence="3 4">JA643</strain>
    </source>
</reference>
<feature type="domain" description="Transcription regulator PadR N-terminal" evidence="2">
    <location>
        <begin position="123"/>
        <end position="191"/>
    </location>
</feature>
<feature type="compositionally biased region" description="Basic and acidic residues" evidence="1">
    <location>
        <begin position="10"/>
        <end position="30"/>
    </location>
</feature>
<dbReference type="Pfam" id="PF03551">
    <property type="entry name" value="PadR"/>
    <property type="match status" value="1"/>
</dbReference>
<feature type="region of interest" description="Disordered" evidence="1">
    <location>
        <begin position="1"/>
        <end position="30"/>
    </location>
</feature>